<keyword evidence="3 5" id="KW-1133">Transmembrane helix</keyword>
<keyword evidence="8" id="KW-1185">Reference proteome</keyword>
<feature type="domain" description="Integral membrane bound transporter" evidence="6">
    <location>
        <begin position="44"/>
        <end position="165"/>
    </location>
</feature>
<evidence type="ECO:0000259" key="6">
    <source>
        <dbReference type="Pfam" id="PF13515"/>
    </source>
</evidence>
<dbReference type="InterPro" id="IPR049453">
    <property type="entry name" value="Memb_transporter_dom"/>
</dbReference>
<reference evidence="7 8" key="1">
    <citation type="submission" date="2023-05" db="EMBL/GenBank/DDBJ databases">
        <title>Corynebacterium suedekumii sp. nov. and Corynebacterium breve sp. nov. isolated from raw cow's milk.</title>
        <authorList>
            <person name="Baer M.K."/>
            <person name="Mehl L."/>
            <person name="Hellmuth R."/>
            <person name="Marke G."/>
            <person name="Lipski A."/>
        </authorList>
    </citation>
    <scope>NUCLEOTIDE SEQUENCE [LARGE SCALE GENOMIC DNA]</scope>
    <source>
        <strain evidence="7 8">R4</strain>
    </source>
</reference>
<gene>
    <name evidence="7" type="ORF">QP027_09980</name>
</gene>
<organism evidence="7 8">
    <name type="scientific">Corynebacterium breve</name>
    <dbReference type="NCBI Taxonomy" id="3049799"/>
    <lineage>
        <taxon>Bacteria</taxon>
        <taxon>Bacillati</taxon>
        <taxon>Actinomycetota</taxon>
        <taxon>Actinomycetes</taxon>
        <taxon>Mycobacteriales</taxon>
        <taxon>Corynebacteriaceae</taxon>
        <taxon>Corynebacterium</taxon>
    </lineage>
</organism>
<feature type="transmembrane region" description="Helical" evidence="5">
    <location>
        <begin position="53"/>
        <end position="71"/>
    </location>
</feature>
<evidence type="ECO:0000313" key="8">
    <source>
        <dbReference type="Proteomes" id="UP001225598"/>
    </source>
</evidence>
<dbReference type="Proteomes" id="UP001225598">
    <property type="component" value="Chromosome"/>
</dbReference>
<evidence type="ECO:0000256" key="2">
    <source>
        <dbReference type="ARBA" id="ARBA00022692"/>
    </source>
</evidence>
<dbReference type="Pfam" id="PF13515">
    <property type="entry name" value="FUSC_2"/>
    <property type="match status" value="1"/>
</dbReference>
<dbReference type="RefSeq" id="WP_284824506.1">
    <property type="nucleotide sequence ID" value="NZ_CP126969.1"/>
</dbReference>
<keyword evidence="2 5" id="KW-0812">Transmembrane</keyword>
<feature type="transmembrane region" description="Helical" evidence="5">
    <location>
        <begin position="157"/>
        <end position="176"/>
    </location>
</feature>
<feature type="transmembrane region" description="Helical" evidence="5">
    <location>
        <begin position="103"/>
        <end position="120"/>
    </location>
</feature>
<evidence type="ECO:0000256" key="1">
    <source>
        <dbReference type="ARBA" id="ARBA00004141"/>
    </source>
</evidence>
<protein>
    <submittedName>
        <fullName evidence="7">FUSC family protein</fullName>
    </submittedName>
</protein>
<accession>A0ABY8VCM1</accession>
<evidence type="ECO:0000256" key="3">
    <source>
        <dbReference type="ARBA" id="ARBA00022989"/>
    </source>
</evidence>
<evidence type="ECO:0000256" key="4">
    <source>
        <dbReference type="ARBA" id="ARBA00023136"/>
    </source>
</evidence>
<proteinExistence type="predicted"/>
<evidence type="ECO:0000256" key="5">
    <source>
        <dbReference type="SAM" id="Phobius"/>
    </source>
</evidence>
<evidence type="ECO:0000313" key="7">
    <source>
        <dbReference type="EMBL" id="WIM67421.1"/>
    </source>
</evidence>
<dbReference type="EMBL" id="CP126969">
    <property type="protein sequence ID" value="WIM67421.1"/>
    <property type="molecule type" value="Genomic_DNA"/>
</dbReference>
<feature type="transmembrane region" description="Helical" evidence="5">
    <location>
        <begin position="78"/>
        <end position="97"/>
    </location>
</feature>
<comment type="subcellular location">
    <subcellularLocation>
        <location evidence="1">Membrane</location>
        <topology evidence="1">Multi-pass membrane protein</topology>
    </subcellularLocation>
</comment>
<name>A0ABY8VCM1_9CORY</name>
<sequence length="389" mass="41535">MAKQRMGTLARLEIVDRSLQSRLSRVKKRLFSIFQAALAAGLAYWVASRFVGHELPFFAPIAVVIILGLSGGGRINRAFEMSLGCVLGVLLGDLLFVRLGSGAWQIAIAVAGSLLVASFFSKSQLVSNQVAIGSILIATIMPPGAETTGIDRTVDAIIGSVIALSVIAVLPASPLVSGRYEISNVLGLSSSVLDDVAKGLRTKDSVLIDEAIHAIQGSDSQVDAMLAATRSGAESTKISPLLWGARRYVRSLERVVGPVDSAVRNVRVLARRAMVLVRDNDTVSEQQVEIIDDLAKISLELSEIYDVKTELNQAQEIPILVNELRVLGAKASLDVLDEDSVLSAYAILAQSRSIIVDLLEICGMSRESANAVLAPTSETPAFPPELHEE</sequence>
<keyword evidence="4 5" id="KW-0472">Membrane</keyword>
<feature type="transmembrane region" description="Helical" evidence="5">
    <location>
        <begin position="30"/>
        <end position="47"/>
    </location>
</feature>